<evidence type="ECO:0008006" key="4">
    <source>
        <dbReference type="Google" id="ProtNLM"/>
    </source>
</evidence>
<gene>
    <name evidence="2" type="ORF">A4A49_37148</name>
</gene>
<organism evidence="2 3">
    <name type="scientific">Nicotiana attenuata</name>
    <name type="common">Coyote tobacco</name>
    <dbReference type="NCBI Taxonomy" id="49451"/>
    <lineage>
        <taxon>Eukaryota</taxon>
        <taxon>Viridiplantae</taxon>
        <taxon>Streptophyta</taxon>
        <taxon>Embryophyta</taxon>
        <taxon>Tracheophyta</taxon>
        <taxon>Spermatophyta</taxon>
        <taxon>Magnoliopsida</taxon>
        <taxon>eudicotyledons</taxon>
        <taxon>Gunneridae</taxon>
        <taxon>Pentapetalae</taxon>
        <taxon>asterids</taxon>
        <taxon>lamiids</taxon>
        <taxon>Solanales</taxon>
        <taxon>Solanaceae</taxon>
        <taxon>Nicotianoideae</taxon>
        <taxon>Nicotianeae</taxon>
        <taxon>Nicotiana</taxon>
    </lineage>
</organism>
<accession>A0A314KQG0</accession>
<keyword evidence="3" id="KW-1185">Reference proteome</keyword>
<evidence type="ECO:0000313" key="2">
    <source>
        <dbReference type="EMBL" id="OIT31596.1"/>
    </source>
</evidence>
<sequence>MEILESESLDPSSPGSSNTDFSSHGSTKNSTPASSHSPTSASSSETPLAKFRSLKNVYSACSFASLVADPMCYEEAAEQPEWQNAMIEKIQSIEKKHT</sequence>
<reference evidence="2" key="1">
    <citation type="submission" date="2016-11" db="EMBL/GenBank/DDBJ databases">
        <title>The genome of Nicotiana attenuata.</title>
        <authorList>
            <person name="Xu S."/>
            <person name="Brockmoeller T."/>
            <person name="Gaquerel E."/>
            <person name="Navarro A."/>
            <person name="Kuhl H."/>
            <person name="Gase K."/>
            <person name="Ling Z."/>
            <person name="Zhou W."/>
            <person name="Kreitzer C."/>
            <person name="Stanke M."/>
            <person name="Tang H."/>
            <person name="Lyons E."/>
            <person name="Pandey P."/>
            <person name="Pandey S.P."/>
            <person name="Timmermann B."/>
            <person name="Baldwin I.T."/>
        </authorList>
    </citation>
    <scope>NUCLEOTIDE SEQUENCE [LARGE SCALE GENOMIC DNA]</scope>
    <source>
        <strain evidence="2">UT</strain>
    </source>
</reference>
<dbReference type="EMBL" id="MJEQ01001238">
    <property type="protein sequence ID" value="OIT31596.1"/>
    <property type="molecule type" value="Genomic_DNA"/>
</dbReference>
<proteinExistence type="predicted"/>
<feature type="compositionally biased region" description="Polar residues" evidence="1">
    <location>
        <begin position="18"/>
        <end position="29"/>
    </location>
</feature>
<feature type="region of interest" description="Disordered" evidence="1">
    <location>
        <begin position="1"/>
        <end position="46"/>
    </location>
</feature>
<dbReference type="AlphaFoldDB" id="A0A314KQG0"/>
<protein>
    <recommendedName>
        <fullName evidence="4">Mitochondrial protein</fullName>
    </recommendedName>
</protein>
<evidence type="ECO:0000313" key="3">
    <source>
        <dbReference type="Proteomes" id="UP000187609"/>
    </source>
</evidence>
<name>A0A314KQG0_NICAT</name>
<dbReference type="Gramene" id="OIT31596">
    <property type="protein sequence ID" value="OIT31596"/>
    <property type="gene ID" value="A4A49_37148"/>
</dbReference>
<dbReference type="Proteomes" id="UP000187609">
    <property type="component" value="Unassembled WGS sequence"/>
</dbReference>
<feature type="compositionally biased region" description="Low complexity" evidence="1">
    <location>
        <begin position="30"/>
        <end position="46"/>
    </location>
</feature>
<comment type="caution">
    <text evidence="2">The sequence shown here is derived from an EMBL/GenBank/DDBJ whole genome shotgun (WGS) entry which is preliminary data.</text>
</comment>
<evidence type="ECO:0000256" key="1">
    <source>
        <dbReference type="SAM" id="MobiDB-lite"/>
    </source>
</evidence>